<feature type="domain" description="Ig-like" evidence="3">
    <location>
        <begin position="1609"/>
        <end position="1668"/>
    </location>
</feature>
<evidence type="ECO:0000313" key="4">
    <source>
        <dbReference type="EMBL" id="MBF9222578.1"/>
    </source>
</evidence>
<evidence type="ECO:0000256" key="1">
    <source>
        <dbReference type="SAM" id="SignalP"/>
    </source>
</evidence>
<name>A0ABS0I6I9_9BACT</name>
<dbReference type="Pfam" id="PF18962">
    <property type="entry name" value="Por_Secre_tail"/>
    <property type="match status" value="1"/>
</dbReference>
<sequence length="2186" mass="218221">MQKNLLREPQQVRFGILAARKRLLGLLGAGALLLGSLNAQAQLAGTKAIPGDYASVAAAVTALNAQGVGAGGVTFNIAAGYTETAANVVVTASGTAANPIVFQKAAGAGANPVITAAAGVSTTLDAIFTLQGADYVTFDGLTLVDPAANATTTTRMEWGFALLKTSTPVDGCQNVVIRNCAITLQKGTATSGIYSNNHTPASTSQLVPTTAAGTNSNNKFYGNTISGVNNGVYVNGYAASSPYLYYDQNNEVGSVVSGTAPTGNTISDFGTTSTAYGVYSVSQNGMKVQGNTLSSTTAATTTGPTSTLYGIYLGTGGGADALGNTLNLNSNATGSSTYGIYNGSGANGLNGAAATVNVANNSLSASSLLNSSGSLYGIYNGSSVPTLNVSGNTISNVNRTGSTAFNYLVYISTSPTTALNVYNNTISDVAVTGTGNYVYCFYGFPNSTTAVQFYGNTIQNITCDGSNLYGVYLSGGSTADVYRNRVSALTATGTSATIYGIYTTSTTSTVTNNLIGDLRAPNASSTTAITGLYLAGGTTADAQYNSIYLNASSSGTNFGTSGIYFTSTATTLVTLRNNIVVNTSTAAGTGSTAALRRSGGTTGVTPANLTNLTNNNLYYAGAPATTGNYIYAEGTTPATLANTASTLADYKAFLGNREGNSLTENVPFVSTSGTAATFLRVSTTTPTQVEGNAAPISGITTDYANATRSATAPDLGAYEGTYQLLDLSGPAILNATLNNTTSTANRTLTVTITDPAGVATGANAPRLYYRKGTSGAFVFVNATSVSGSSYTFTLNYALLPGGGVASGDVVQYYVAAQDLSATPNVSTAPSGGTGATPPGTTAPATPGSFQIVTTLSGTYYVGTSTPPAGTAADHIFPTLTAAANAYNANVLSGAVTFYLLDATYSTAETFPIVFTANPSASATNTARFSPYTGVTSTVSGSASSLLTFNATTYLTLDGSNVAGGTQRNLTLTNGQNTAAAVITVGSQGVGAGTSNLALRNLNLRGGSNTNTTSFGILVTATPVGSPTTGTGADNDNLTIQNNSITGVYYGIYANGSAAVSAGGLDGLSITNNLIGPATAAAADNIGNTGLYLANAVSPLISGNSVRNVSASATTYGMNFPNGVNGATVSQNVISGVTTSSTNAYGIALGTNFINGVVDRNRVENVWGAPTGGYGGKGIEIATGNATSNLRVSNNVVSGMNGSGWSSLTTDAIIGIRVASGSGITVAYNSVNLYGNYLTVPTSTYLSAALFVNSGSTNLTVANNVLVNSLVTGGTTASVAYSFYTYAPASAYTVLNSNDYFVAGAQGVLANVGGTGGVSTSTAVATLAALQAATGKDASSVNADPVFSTNTDLQPISPLLNNVGTPVAGITTDFTGAPRSATTPDIGAYEYTPQTVDIAPIALVSPNNSSAATCFGANTPVTVTVRNNGSSALNFATNPLTVSVVISGPAGSTQTLTPQVINTGTLAPTATQNVTLTSQANFTPVGAYTFAVRATVTGDGNTANDLLVPAPTLNVAAPVAGTLSPASYSICVSGTATLSLAGFSGGTLQYQSSASATGPFSNVAGATSASYTTPVLTSTTYYRVQASCGTNVTNSNVAVVVVNNPVISAAPSPVSTCAGATATLSATVPAGISVRYFAAATGGTALGTGNPYVTPALTANTTYYAEAFAGSQENVGKPSTTGTDGSNGTGGINFTATAPTSIVNVTVYQTANASAGTATIQLLNGNNLNGTAAGGIVTQTTVSIPANTTNALQARTLTLNFAVPAAGPYQLFLSASSTTLVRDFSSTPQPATAYPYTSPSGVVSLTSGSLGIDYYYFFYNWQVGSECVGTSRTPIQVNVTPGLVATLPASAASICGSTPYVLTGAIAGTATGGLYTTSGTGTFSPNATTLNATYTPSAADIAAGTVTITLTPTGPAAPCTSTARVVLSITAPPASGFSYPAGTYCTNSPVTVAPILAPGAQAGTFTASGFGLRINPTTGVITLANTNIDGTFTITNTVVGTGACSGGASSTATFTVIFGVGQPTLTATPQPGGAVVLSTPALTGLTYQFYQGTTPVGAPNTTGTLTLNGNNQSGSYTVVATSANGCSSIPSAAVSAVVTGTQTASLNGVSLRVFPNPTADGQLTVELSGINAKASRLTVLNSLGQVVHTGTVAAGTGQLKLSQLASGVYTFRVLTEQGVLTQRVVRE</sequence>
<dbReference type="InterPro" id="IPR013783">
    <property type="entry name" value="Ig-like_fold"/>
</dbReference>
<dbReference type="InterPro" id="IPR006626">
    <property type="entry name" value="PbH1"/>
</dbReference>
<dbReference type="InterPro" id="IPR059226">
    <property type="entry name" value="Choice_anch_Q_dom"/>
</dbReference>
<dbReference type="Pfam" id="PF19081">
    <property type="entry name" value="Ig_7"/>
    <property type="match status" value="1"/>
</dbReference>
<evidence type="ECO:0000259" key="3">
    <source>
        <dbReference type="Pfam" id="PF19081"/>
    </source>
</evidence>
<protein>
    <submittedName>
        <fullName evidence="4">T9SS type A sorting domain-containing protein</fullName>
    </submittedName>
</protein>
<feature type="chain" id="PRO_5045990918" evidence="1">
    <location>
        <begin position="42"/>
        <end position="2186"/>
    </location>
</feature>
<feature type="domain" description="Secretion system C-terminal sorting" evidence="2">
    <location>
        <begin position="2112"/>
        <end position="2183"/>
    </location>
</feature>
<gene>
    <name evidence="4" type="ORF">I2H31_15850</name>
</gene>
<feature type="signal peptide" evidence="1">
    <location>
        <begin position="1"/>
        <end position="41"/>
    </location>
</feature>
<dbReference type="EMBL" id="JADQDM010000008">
    <property type="protein sequence ID" value="MBF9222578.1"/>
    <property type="molecule type" value="Genomic_DNA"/>
</dbReference>
<dbReference type="InterPro" id="IPR026444">
    <property type="entry name" value="Secre_tail"/>
</dbReference>
<keyword evidence="5" id="KW-1185">Reference proteome</keyword>
<dbReference type="InterPro" id="IPR044023">
    <property type="entry name" value="Ig_7"/>
</dbReference>
<dbReference type="Proteomes" id="UP000618931">
    <property type="component" value="Unassembled WGS sequence"/>
</dbReference>
<reference evidence="4 5" key="1">
    <citation type="submission" date="2020-11" db="EMBL/GenBank/DDBJ databases">
        <authorList>
            <person name="Kim M.K."/>
        </authorList>
    </citation>
    <scope>NUCLEOTIDE SEQUENCE [LARGE SCALE GENOMIC DNA]</scope>
    <source>
        <strain evidence="4 5">BT662</strain>
    </source>
</reference>
<dbReference type="InterPro" id="IPR011050">
    <property type="entry name" value="Pectin_lyase_fold/virulence"/>
</dbReference>
<dbReference type="RefSeq" id="WP_196294026.1">
    <property type="nucleotide sequence ID" value="NZ_JADQDM010000008.1"/>
</dbReference>
<dbReference type="NCBIfam" id="NF041518">
    <property type="entry name" value="choice_anch_Q"/>
    <property type="match status" value="1"/>
</dbReference>
<evidence type="ECO:0000313" key="5">
    <source>
        <dbReference type="Proteomes" id="UP000618931"/>
    </source>
</evidence>
<dbReference type="SMART" id="SM00710">
    <property type="entry name" value="PbH1"/>
    <property type="match status" value="17"/>
</dbReference>
<comment type="caution">
    <text evidence="4">The sequence shown here is derived from an EMBL/GenBank/DDBJ whole genome shotgun (WGS) entry which is preliminary data.</text>
</comment>
<proteinExistence type="predicted"/>
<dbReference type="InterPro" id="IPR012334">
    <property type="entry name" value="Pectin_lyas_fold"/>
</dbReference>
<keyword evidence="1" id="KW-0732">Signal</keyword>
<evidence type="ECO:0000259" key="2">
    <source>
        <dbReference type="Pfam" id="PF18962"/>
    </source>
</evidence>
<dbReference type="SUPFAM" id="SSF51126">
    <property type="entry name" value="Pectin lyase-like"/>
    <property type="match status" value="3"/>
</dbReference>
<dbReference type="Gene3D" id="2.60.40.10">
    <property type="entry name" value="Immunoglobulins"/>
    <property type="match status" value="1"/>
</dbReference>
<organism evidence="4 5">
    <name type="scientific">Hymenobacter ruricola</name>
    <dbReference type="NCBI Taxonomy" id="2791023"/>
    <lineage>
        <taxon>Bacteria</taxon>
        <taxon>Pseudomonadati</taxon>
        <taxon>Bacteroidota</taxon>
        <taxon>Cytophagia</taxon>
        <taxon>Cytophagales</taxon>
        <taxon>Hymenobacteraceae</taxon>
        <taxon>Hymenobacter</taxon>
    </lineage>
</organism>
<accession>A0ABS0I6I9</accession>
<dbReference type="Gene3D" id="2.160.20.10">
    <property type="entry name" value="Single-stranded right-handed beta-helix, Pectin lyase-like"/>
    <property type="match status" value="2"/>
</dbReference>
<dbReference type="NCBIfam" id="TIGR04183">
    <property type="entry name" value="Por_Secre_tail"/>
    <property type="match status" value="1"/>
</dbReference>